<dbReference type="InterPro" id="IPR038765">
    <property type="entry name" value="Papain-like_cys_pep_sf"/>
</dbReference>
<feature type="domain" description="Cathepsin propeptide inhibitor" evidence="1">
    <location>
        <begin position="247"/>
        <end position="301"/>
    </location>
</feature>
<feature type="non-terminal residue" evidence="2">
    <location>
        <position position="1"/>
    </location>
</feature>
<sequence length="356" mass="39975">VDELILIDASVYAEGTGEFAKLPKLLAYVVAYVGNFIGDEWNSSMAYMKGSCVGAWLPTLETRLFLSADSIKQTLLILKQIPGRATGHSQDYVMQFVVPLKPVMDSLLVRTIFSRQMVHLMMQLLIRSKNDGILWPISQYTLYSASIALPGGTLVKSAKSKGVSVRALVVINPLWPVAYEKPIMVDNNVYIYSCMLPNLSSNIVTHKNIIPSTHTMILSIAIKDFISFCLVTVQSSVDSESQIQNEFKKWIVKHGRVYKDEDEKAVRFATFRDTWLQIEAFNAGPDRGYILGVNGFSDGELTPSVCSRNSEINSIKYVRRFDDHLTITVLFHVNNSNNHMIIKPSYVFIGAYFNIP</sequence>
<dbReference type="SMART" id="SM00848">
    <property type="entry name" value="Inhibitor_I29"/>
    <property type="match status" value="1"/>
</dbReference>
<keyword evidence="3" id="KW-1185">Reference proteome</keyword>
<dbReference type="OrthoDB" id="1732682at2759"/>
<dbReference type="SUPFAM" id="SSF54001">
    <property type="entry name" value="Cysteine proteinases"/>
    <property type="match status" value="1"/>
</dbReference>
<dbReference type="GO" id="GO:0008483">
    <property type="term" value="F:transaminase activity"/>
    <property type="evidence" value="ECO:0007669"/>
    <property type="project" value="UniProtKB-KW"/>
</dbReference>
<evidence type="ECO:0000313" key="2">
    <source>
        <dbReference type="EMBL" id="GER40372.1"/>
    </source>
</evidence>
<dbReference type="AlphaFoldDB" id="A0A5A7Q650"/>
<evidence type="ECO:0000259" key="1">
    <source>
        <dbReference type="SMART" id="SM00848"/>
    </source>
</evidence>
<evidence type="ECO:0000313" key="3">
    <source>
        <dbReference type="Proteomes" id="UP000325081"/>
    </source>
</evidence>
<dbReference type="EMBL" id="BKCP01005850">
    <property type="protein sequence ID" value="GER40372.1"/>
    <property type="molecule type" value="Genomic_DNA"/>
</dbReference>
<reference evidence="3" key="1">
    <citation type="journal article" date="2019" name="Curr. Biol.">
        <title>Genome Sequence of Striga asiatica Provides Insight into the Evolution of Plant Parasitism.</title>
        <authorList>
            <person name="Yoshida S."/>
            <person name="Kim S."/>
            <person name="Wafula E.K."/>
            <person name="Tanskanen J."/>
            <person name="Kim Y.M."/>
            <person name="Honaas L."/>
            <person name="Yang Z."/>
            <person name="Spallek T."/>
            <person name="Conn C.E."/>
            <person name="Ichihashi Y."/>
            <person name="Cheong K."/>
            <person name="Cui S."/>
            <person name="Der J.P."/>
            <person name="Gundlach H."/>
            <person name="Jiao Y."/>
            <person name="Hori C."/>
            <person name="Ishida J.K."/>
            <person name="Kasahara H."/>
            <person name="Kiba T."/>
            <person name="Kim M.S."/>
            <person name="Koo N."/>
            <person name="Laohavisit A."/>
            <person name="Lee Y.H."/>
            <person name="Lumba S."/>
            <person name="McCourt P."/>
            <person name="Mortimer J.C."/>
            <person name="Mutuku J.M."/>
            <person name="Nomura T."/>
            <person name="Sasaki-Sekimoto Y."/>
            <person name="Seto Y."/>
            <person name="Wang Y."/>
            <person name="Wakatake T."/>
            <person name="Sakakibara H."/>
            <person name="Demura T."/>
            <person name="Yamaguchi S."/>
            <person name="Yoneyama K."/>
            <person name="Manabe R.I."/>
            <person name="Nelson D.C."/>
            <person name="Schulman A.H."/>
            <person name="Timko M.P."/>
            <person name="dePamphilis C.W."/>
            <person name="Choi D."/>
            <person name="Shirasu K."/>
        </authorList>
    </citation>
    <scope>NUCLEOTIDE SEQUENCE [LARGE SCALE GENOMIC DNA]</scope>
    <source>
        <strain evidence="3">cv. UVA1</strain>
    </source>
</reference>
<keyword evidence="2" id="KW-0032">Aminotransferase</keyword>
<organism evidence="2 3">
    <name type="scientific">Striga asiatica</name>
    <name type="common">Asiatic witchweed</name>
    <name type="synonym">Buchnera asiatica</name>
    <dbReference type="NCBI Taxonomy" id="4170"/>
    <lineage>
        <taxon>Eukaryota</taxon>
        <taxon>Viridiplantae</taxon>
        <taxon>Streptophyta</taxon>
        <taxon>Embryophyta</taxon>
        <taxon>Tracheophyta</taxon>
        <taxon>Spermatophyta</taxon>
        <taxon>Magnoliopsida</taxon>
        <taxon>eudicotyledons</taxon>
        <taxon>Gunneridae</taxon>
        <taxon>Pentapetalae</taxon>
        <taxon>asterids</taxon>
        <taxon>lamiids</taxon>
        <taxon>Lamiales</taxon>
        <taxon>Orobanchaceae</taxon>
        <taxon>Buchnereae</taxon>
        <taxon>Striga</taxon>
    </lineage>
</organism>
<comment type="caution">
    <text evidence="2">The sequence shown here is derived from an EMBL/GenBank/DDBJ whole genome shotgun (WGS) entry which is preliminary data.</text>
</comment>
<proteinExistence type="predicted"/>
<dbReference type="InterPro" id="IPR015421">
    <property type="entry name" value="PyrdxlP-dep_Trfase_major"/>
</dbReference>
<keyword evidence="2" id="KW-0808">Transferase</keyword>
<gene>
    <name evidence="2" type="ORF">STAS_17046</name>
</gene>
<protein>
    <submittedName>
        <fullName evidence="2">Alanine aminotransferase 2</fullName>
    </submittedName>
</protein>
<dbReference type="Proteomes" id="UP000325081">
    <property type="component" value="Unassembled WGS sequence"/>
</dbReference>
<dbReference type="Gene3D" id="3.40.640.10">
    <property type="entry name" value="Type I PLP-dependent aspartate aminotransferase-like (Major domain)"/>
    <property type="match status" value="1"/>
</dbReference>
<name>A0A5A7Q650_STRAF</name>
<dbReference type="InterPro" id="IPR013201">
    <property type="entry name" value="Prot_inhib_I29"/>
</dbReference>
<dbReference type="Gene3D" id="1.10.287.2250">
    <property type="match status" value="1"/>
</dbReference>
<dbReference type="Pfam" id="PF08246">
    <property type="entry name" value="Inhibitor_I29"/>
    <property type="match status" value="1"/>
</dbReference>
<accession>A0A5A7Q650</accession>